<name>A6J8F9_RAT</name>
<sequence length="76" mass="8074">MPSSDTHFHPGSNLSLSSQAASHPLAHLSWIINGKPQSCSQGLFIPSVTTAHGSYISLFQNLTIGLDGNTVKKKLT</sequence>
<gene>
    <name evidence="1" type="ORF">rCG_64371</name>
</gene>
<reference evidence="1 2" key="1">
    <citation type="submission" date="2005-09" db="EMBL/GenBank/DDBJ databases">
        <authorList>
            <person name="Mural R.J."/>
            <person name="Li P.W."/>
            <person name="Adams M.D."/>
            <person name="Amanatides P.G."/>
            <person name="Baden-Tillson H."/>
            <person name="Barnstead M."/>
            <person name="Chin S.H."/>
            <person name="Dew I."/>
            <person name="Evans C.A."/>
            <person name="Ferriera S."/>
            <person name="Flanigan M."/>
            <person name="Fosler C."/>
            <person name="Glodek A."/>
            <person name="Gu Z."/>
            <person name="Holt R.A."/>
            <person name="Jennings D."/>
            <person name="Kraft C.L."/>
            <person name="Lu F."/>
            <person name="Nguyen T."/>
            <person name="Nusskern D.R."/>
            <person name="Pfannkoch C.M."/>
            <person name="Sitter C."/>
            <person name="Sutton G.G."/>
            <person name="Venter J.C."/>
            <person name="Wang Z."/>
            <person name="Woodage T."/>
            <person name="Zheng X.H."/>
            <person name="Zhong F."/>
        </authorList>
    </citation>
    <scope>NUCLEOTIDE SEQUENCE [LARGE SCALE GENOMIC DNA]</scope>
    <source>
        <strain>BN</strain>
        <strain evidence="2">Sprague-Dawley</strain>
    </source>
</reference>
<dbReference type="Proteomes" id="UP000234681">
    <property type="component" value="Chromosome 1"/>
</dbReference>
<dbReference type="AlphaFoldDB" id="A6J8F9"/>
<feature type="non-terminal residue" evidence="1">
    <location>
        <position position="76"/>
    </location>
</feature>
<protein>
    <submittedName>
        <fullName evidence="1">RCG64371</fullName>
    </submittedName>
</protein>
<dbReference type="InterPro" id="IPR036179">
    <property type="entry name" value="Ig-like_dom_sf"/>
</dbReference>
<evidence type="ECO:0000313" key="1">
    <source>
        <dbReference type="EMBL" id="EDM08275.1"/>
    </source>
</evidence>
<dbReference type="SUPFAM" id="SSF48726">
    <property type="entry name" value="Immunoglobulin"/>
    <property type="match status" value="1"/>
</dbReference>
<evidence type="ECO:0000313" key="2">
    <source>
        <dbReference type="Proteomes" id="UP000234681"/>
    </source>
</evidence>
<organism evidence="1 2">
    <name type="scientific">Rattus norvegicus</name>
    <name type="common">Rat</name>
    <dbReference type="NCBI Taxonomy" id="10116"/>
    <lineage>
        <taxon>Eukaryota</taxon>
        <taxon>Metazoa</taxon>
        <taxon>Chordata</taxon>
        <taxon>Craniata</taxon>
        <taxon>Vertebrata</taxon>
        <taxon>Euteleostomi</taxon>
        <taxon>Mammalia</taxon>
        <taxon>Eutheria</taxon>
        <taxon>Euarchontoglires</taxon>
        <taxon>Glires</taxon>
        <taxon>Rodentia</taxon>
        <taxon>Myomorpha</taxon>
        <taxon>Muroidea</taxon>
        <taxon>Muridae</taxon>
        <taxon>Murinae</taxon>
        <taxon>Rattus</taxon>
    </lineage>
</organism>
<dbReference type="EMBL" id="CH473979">
    <property type="protein sequence ID" value="EDM08275.1"/>
    <property type="molecule type" value="Genomic_DNA"/>
</dbReference>
<accession>A6J8F9</accession>
<proteinExistence type="predicted"/>